<dbReference type="RefSeq" id="WP_387884286.1">
    <property type="nucleotide sequence ID" value="NZ_JBIAWJ010000002.1"/>
</dbReference>
<keyword evidence="3" id="KW-1185">Reference proteome</keyword>
<protein>
    <submittedName>
        <fullName evidence="2">Discoidin domain-containing protein</fullName>
    </submittedName>
</protein>
<sequence>MSLNVTFADFSVDPPRLSNAKARQHQCDVAGSHVALHAGGTVELDFEVTDPEEIPEATLTITALVSRLGSSLGYAPIDVLLQGEVLAEELTVPGGGELPHDNVFAVPGHLLKPGTNTLEIRVSAKARSVLWLYRITLDPVHEQGRSERARAAEAARESIFAYDTERRAAHCKSSSWEPAPRLVFHIDRGEHSLPAQLSWRGEDGAESAISFQSSMSDFYGCHRAGDGTTYEYRGRRTGGQNGPQSIEHSPRLHRFRTEEGWGGGWHPSHDLRLLVDDGGALVERVAWRDQKGNSGVAVLRSASTGVEVTDVEASDEFGAAGETADNLLDDSPMKWLAGYDTAWVDFTLARPTVITSYSLMSANDFPGRDPRNWTLHGSHDGRHWTPLDSRTGETFAGRYQTRKFSLGSNTAAYRHYRLDVTRNSGATEVQLAHVHFAGAPADQAFTGYYQRFDEGPIGYRGTALPAPVPAALPAPGLAADLEAAAESLAATARTLSALAAQLRDH</sequence>
<dbReference type="Gene3D" id="2.60.120.260">
    <property type="entry name" value="Galactose-binding domain-like"/>
    <property type="match status" value="1"/>
</dbReference>
<evidence type="ECO:0000313" key="3">
    <source>
        <dbReference type="Proteomes" id="UP001602058"/>
    </source>
</evidence>
<dbReference type="InterPro" id="IPR040964">
    <property type="entry name" value="SBD"/>
</dbReference>
<feature type="domain" description="F5/8 type C" evidence="1">
    <location>
        <begin position="294"/>
        <end position="439"/>
    </location>
</feature>
<evidence type="ECO:0000259" key="1">
    <source>
        <dbReference type="PROSITE" id="PS50022"/>
    </source>
</evidence>
<dbReference type="InterPro" id="IPR000421">
    <property type="entry name" value="FA58C"/>
</dbReference>
<proteinExistence type="predicted"/>
<accession>A0ABW6UCM3</accession>
<organism evidence="2 3">
    <name type="scientific">Streptomyces bluensis</name>
    <dbReference type="NCBI Taxonomy" id="33897"/>
    <lineage>
        <taxon>Bacteria</taxon>
        <taxon>Bacillati</taxon>
        <taxon>Actinomycetota</taxon>
        <taxon>Actinomycetes</taxon>
        <taxon>Kitasatosporales</taxon>
        <taxon>Streptomycetaceae</taxon>
        <taxon>Streptomyces</taxon>
    </lineage>
</organism>
<dbReference type="Proteomes" id="UP001602058">
    <property type="component" value="Unassembled WGS sequence"/>
</dbReference>
<dbReference type="Pfam" id="PF00754">
    <property type="entry name" value="F5_F8_type_C"/>
    <property type="match status" value="1"/>
</dbReference>
<dbReference type="SUPFAM" id="SSF49785">
    <property type="entry name" value="Galactose-binding domain-like"/>
    <property type="match status" value="1"/>
</dbReference>
<comment type="caution">
    <text evidence="2">The sequence shown here is derived from an EMBL/GenBank/DDBJ whole genome shotgun (WGS) entry which is preliminary data.</text>
</comment>
<dbReference type="EMBL" id="JBIAWJ010000002">
    <property type="protein sequence ID" value="MFF4521181.1"/>
    <property type="molecule type" value="Genomic_DNA"/>
</dbReference>
<dbReference type="InterPro" id="IPR008979">
    <property type="entry name" value="Galactose-bd-like_sf"/>
</dbReference>
<gene>
    <name evidence="2" type="ORF">ACFY1D_06945</name>
</gene>
<dbReference type="PROSITE" id="PS50022">
    <property type="entry name" value="FA58C_3"/>
    <property type="match status" value="1"/>
</dbReference>
<dbReference type="Pfam" id="PF17882">
    <property type="entry name" value="SBD"/>
    <property type="match status" value="3"/>
</dbReference>
<name>A0ABW6UCM3_9ACTN</name>
<evidence type="ECO:0000313" key="2">
    <source>
        <dbReference type="EMBL" id="MFF4521181.1"/>
    </source>
</evidence>
<reference evidence="2 3" key="1">
    <citation type="submission" date="2024-10" db="EMBL/GenBank/DDBJ databases">
        <title>The Natural Products Discovery Center: Release of the First 8490 Sequenced Strains for Exploring Actinobacteria Biosynthetic Diversity.</title>
        <authorList>
            <person name="Kalkreuter E."/>
            <person name="Kautsar S.A."/>
            <person name="Yang D."/>
            <person name="Bader C.D."/>
            <person name="Teijaro C.N."/>
            <person name="Fluegel L."/>
            <person name="Davis C.M."/>
            <person name="Simpson J.R."/>
            <person name="Lauterbach L."/>
            <person name="Steele A.D."/>
            <person name="Gui C."/>
            <person name="Meng S."/>
            <person name="Li G."/>
            <person name="Viehrig K."/>
            <person name="Ye F."/>
            <person name="Su P."/>
            <person name="Kiefer A.F."/>
            <person name="Nichols A."/>
            <person name="Cepeda A.J."/>
            <person name="Yan W."/>
            <person name="Fan B."/>
            <person name="Jiang Y."/>
            <person name="Adhikari A."/>
            <person name="Zheng C.-J."/>
            <person name="Schuster L."/>
            <person name="Cowan T.M."/>
            <person name="Smanski M.J."/>
            <person name="Chevrette M.G."/>
            <person name="De Carvalho L.P.S."/>
            <person name="Shen B."/>
        </authorList>
    </citation>
    <scope>NUCLEOTIDE SEQUENCE [LARGE SCALE GENOMIC DNA]</scope>
    <source>
        <strain evidence="2 3">NPDC001390</strain>
    </source>
</reference>